<proteinExistence type="predicted"/>
<keyword evidence="2" id="KW-1185">Reference proteome</keyword>
<dbReference type="RefSeq" id="XP_035668666.1">
    <property type="nucleotide sequence ID" value="XM_035812773.1"/>
</dbReference>
<evidence type="ECO:0000256" key="1">
    <source>
        <dbReference type="SAM" id="MobiDB-lite"/>
    </source>
</evidence>
<organism evidence="2 3">
    <name type="scientific">Branchiostoma floridae</name>
    <name type="common">Florida lancelet</name>
    <name type="synonym">Amphioxus</name>
    <dbReference type="NCBI Taxonomy" id="7739"/>
    <lineage>
        <taxon>Eukaryota</taxon>
        <taxon>Metazoa</taxon>
        <taxon>Chordata</taxon>
        <taxon>Cephalochordata</taxon>
        <taxon>Leptocardii</taxon>
        <taxon>Amphioxiformes</taxon>
        <taxon>Branchiostomatidae</taxon>
        <taxon>Branchiostoma</taxon>
    </lineage>
</organism>
<reference evidence="2" key="1">
    <citation type="journal article" date="2020" name="Nat. Ecol. Evol.">
        <title>Deeply conserved synteny resolves early events in vertebrate evolution.</title>
        <authorList>
            <person name="Simakov O."/>
            <person name="Marletaz F."/>
            <person name="Yue J.X."/>
            <person name="O'Connell B."/>
            <person name="Jenkins J."/>
            <person name="Brandt A."/>
            <person name="Calef R."/>
            <person name="Tung C.H."/>
            <person name="Huang T.K."/>
            <person name="Schmutz J."/>
            <person name="Satoh N."/>
            <person name="Yu J.K."/>
            <person name="Putnam N.H."/>
            <person name="Green R.E."/>
            <person name="Rokhsar D.S."/>
        </authorList>
    </citation>
    <scope>NUCLEOTIDE SEQUENCE [LARGE SCALE GENOMIC DNA]</scope>
    <source>
        <strain evidence="2">S238N-H82</strain>
    </source>
</reference>
<feature type="compositionally biased region" description="Polar residues" evidence="1">
    <location>
        <begin position="40"/>
        <end position="49"/>
    </location>
</feature>
<protein>
    <submittedName>
        <fullName evidence="3">Uncharacterized protein LOC118410889</fullName>
    </submittedName>
</protein>
<dbReference type="GeneID" id="118410889"/>
<feature type="region of interest" description="Disordered" evidence="1">
    <location>
        <begin position="40"/>
        <end position="59"/>
    </location>
</feature>
<dbReference type="KEGG" id="bfo:118410889"/>
<accession>A0A9J7KRF1</accession>
<name>A0A9J7KRF1_BRAFL</name>
<evidence type="ECO:0000313" key="3">
    <source>
        <dbReference type="RefSeq" id="XP_035668666.1"/>
    </source>
</evidence>
<dbReference type="AlphaFoldDB" id="A0A9J7KRF1"/>
<gene>
    <name evidence="3" type="primary">LOC118410889</name>
</gene>
<feature type="region of interest" description="Disordered" evidence="1">
    <location>
        <begin position="93"/>
        <end position="124"/>
    </location>
</feature>
<dbReference type="Proteomes" id="UP000001554">
    <property type="component" value="Chromosome 3"/>
</dbReference>
<evidence type="ECO:0000313" key="2">
    <source>
        <dbReference type="Proteomes" id="UP000001554"/>
    </source>
</evidence>
<feature type="compositionally biased region" description="Basic and acidic residues" evidence="1">
    <location>
        <begin position="100"/>
        <end position="121"/>
    </location>
</feature>
<reference evidence="3" key="2">
    <citation type="submission" date="2025-08" db="UniProtKB">
        <authorList>
            <consortium name="RefSeq"/>
        </authorList>
    </citation>
    <scope>IDENTIFICATION</scope>
    <source>
        <strain evidence="3">S238N-H82</strain>
        <tissue evidence="3">Testes</tissue>
    </source>
</reference>
<sequence>MDVMEETVWERRRKKLLQLYQDRYVREPTSLRNYINTDNRSISNYTSSAGDFGRQDSYPDQYLTSRRTSLNTSERSSTDVVFQKDFGGRDLYSDRYLSPGRRDSQTSDRTVSDELSAERPGHPQYLAPLPSYVKKAWSPSNDDVFEDNVSYGDGYIALS</sequence>